<dbReference type="PANTHER" id="PTHR11923">
    <property type="entry name" value="SCAVENGER RECEPTOR CLASS B TYPE-1 SR-B1"/>
    <property type="match status" value="1"/>
</dbReference>
<dbReference type="Proteomes" id="UP001176961">
    <property type="component" value="Unassembled WGS sequence"/>
</dbReference>
<evidence type="ECO:0000256" key="5">
    <source>
        <dbReference type="ARBA" id="ARBA00023136"/>
    </source>
</evidence>
<keyword evidence="4 7" id="KW-1133">Transmembrane helix</keyword>
<dbReference type="AlphaFoldDB" id="A0AA36GKI6"/>
<dbReference type="EMBL" id="CATQJL010000112">
    <property type="protein sequence ID" value="CAJ0592632.1"/>
    <property type="molecule type" value="Genomic_DNA"/>
</dbReference>
<comment type="subcellular location">
    <subcellularLocation>
        <location evidence="1">Membrane</location>
    </subcellularLocation>
</comment>
<reference evidence="8" key="1">
    <citation type="submission" date="2023-07" db="EMBL/GenBank/DDBJ databases">
        <authorList>
            <consortium name="CYATHOMIX"/>
        </authorList>
    </citation>
    <scope>NUCLEOTIDE SEQUENCE</scope>
    <source>
        <strain evidence="8">N/A</strain>
    </source>
</reference>
<dbReference type="InterPro" id="IPR002159">
    <property type="entry name" value="CD36_fam"/>
</dbReference>
<dbReference type="GO" id="GO:0016020">
    <property type="term" value="C:membrane"/>
    <property type="evidence" value="ECO:0007669"/>
    <property type="project" value="UniProtKB-SubCell"/>
</dbReference>
<feature type="transmembrane region" description="Helical" evidence="7">
    <location>
        <begin position="530"/>
        <end position="549"/>
    </location>
</feature>
<feature type="transmembrane region" description="Helical" evidence="7">
    <location>
        <begin position="12"/>
        <end position="33"/>
    </location>
</feature>
<keyword evidence="3 7" id="KW-0812">Transmembrane</keyword>
<dbReference type="PANTHER" id="PTHR11923:SF55">
    <property type="entry name" value="SCAVENGER RECEPTOR (CD36 FAMILY) RELATED"/>
    <property type="match status" value="1"/>
</dbReference>
<proteinExistence type="inferred from homology"/>
<organism evidence="8 9">
    <name type="scientific">Cylicocyclus nassatus</name>
    <name type="common">Nematode worm</name>
    <dbReference type="NCBI Taxonomy" id="53992"/>
    <lineage>
        <taxon>Eukaryota</taxon>
        <taxon>Metazoa</taxon>
        <taxon>Ecdysozoa</taxon>
        <taxon>Nematoda</taxon>
        <taxon>Chromadorea</taxon>
        <taxon>Rhabditida</taxon>
        <taxon>Rhabditina</taxon>
        <taxon>Rhabditomorpha</taxon>
        <taxon>Strongyloidea</taxon>
        <taxon>Strongylidae</taxon>
        <taxon>Cylicocyclus</taxon>
    </lineage>
</organism>
<accession>A0AA36GKI6</accession>
<evidence type="ECO:0000256" key="6">
    <source>
        <dbReference type="ARBA" id="ARBA00023180"/>
    </source>
</evidence>
<comment type="caution">
    <text evidence="8">The sequence shown here is derived from an EMBL/GenBank/DDBJ whole genome shotgun (WGS) entry which is preliminary data.</text>
</comment>
<evidence type="ECO:0000256" key="4">
    <source>
        <dbReference type="ARBA" id="ARBA00022989"/>
    </source>
</evidence>
<protein>
    <submittedName>
        <fullName evidence="8">Uncharacterized protein</fullName>
    </submittedName>
</protein>
<gene>
    <name evidence="8" type="ORF">CYNAS_LOCUS4615</name>
</gene>
<evidence type="ECO:0000313" key="8">
    <source>
        <dbReference type="EMBL" id="CAJ0592632.1"/>
    </source>
</evidence>
<comment type="similarity">
    <text evidence="2">Belongs to the CD36 family.</text>
</comment>
<dbReference type="GO" id="GO:0005737">
    <property type="term" value="C:cytoplasm"/>
    <property type="evidence" value="ECO:0007669"/>
    <property type="project" value="TreeGrafter"/>
</dbReference>
<evidence type="ECO:0000256" key="3">
    <source>
        <dbReference type="ARBA" id="ARBA00022692"/>
    </source>
</evidence>
<keyword evidence="5 7" id="KW-0472">Membrane</keyword>
<dbReference type="Pfam" id="PF01130">
    <property type="entry name" value="CD36"/>
    <property type="match status" value="1"/>
</dbReference>
<evidence type="ECO:0000256" key="7">
    <source>
        <dbReference type="SAM" id="Phobius"/>
    </source>
</evidence>
<evidence type="ECO:0000313" key="9">
    <source>
        <dbReference type="Proteomes" id="UP001176961"/>
    </source>
</evidence>
<sequence length="565" mass="64756">MIKFTKCDVAASIIAVISLTISIVTLSIFPSFYSKMVVENLQMSQHEDGSPTFSTFMYANPPMKNIMKFFFFNITNPDEMIYFSAKPRLVETLAYTVIETEHKRYLKFSEDKEKLFYQNYKRFTISKEYSCQQCSWDDIVTIPNPTGIGAAGAIYDPQYAITPVAQKILAFGLLLVGEYPFISHTVKEVLFDGYNDALLDIGHSKFLAFISGIVNGGKSILPIPIPDMPLLGYFQGYNNSRDEEYWVKTGKSEINEIGNILTWGNHSLLPDYWWTTEYARSIRGSDSGSFCKMNLDKTDRLPFFQSYMCRSFTKIFLNETIVHNIPSYMFAVPYEDYDTTSDLNAGFRYRNVEKVNYYPDWPLCPGRNHSLCIDGQQLDCSLQENLCHACCNGSFVNGTYLLPPGMYPMVCYPGRLQPTPFAVMYSPPHFLYSPQTVIDSVVGLNPNNETHSPMIYSHEPYSGTITGVFYRLMVSMPTMPIKSTPQNAHLPKSIIPIFWQSSDAKLYDYTYRKLWLGFVFVPKFVMFLEYFLLTLGIFMLIFVATCQFLRRRSTKLITPKNIVAF</sequence>
<dbReference type="GO" id="GO:0005044">
    <property type="term" value="F:scavenger receptor activity"/>
    <property type="evidence" value="ECO:0007669"/>
    <property type="project" value="TreeGrafter"/>
</dbReference>
<keyword evidence="6" id="KW-0325">Glycoprotein</keyword>
<evidence type="ECO:0000256" key="2">
    <source>
        <dbReference type="ARBA" id="ARBA00010532"/>
    </source>
</evidence>
<keyword evidence="9" id="KW-1185">Reference proteome</keyword>
<name>A0AA36GKI6_CYLNA</name>
<evidence type="ECO:0000256" key="1">
    <source>
        <dbReference type="ARBA" id="ARBA00004370"/>
    </source>
</evidence>